<gene>
    <name evidence="2" type="ORF">BBK14_09990</name>
</gene>
<keyword evidence="2" id="KW-0378">Hydrolase</keyword>
<sequence length="288" mass="31280">MPRPDVHDAHRHLGVLPAHPYYGGPPVVPDVRARATIAQLRADLDAERTSAAVVIPNYGVPKPSVAFGFNELCVEAAQVDERILAGLWVSVRPEDTEATERALALAGERGVVALKLSFLLGGDVTDPACRSRLDRIFAVARAHDLVVHVHTSPGGAADVDRMGTLVDDYAAEVAVHLVHLGGGASGHIKLIGGRFFDWVAAGRRVYTDASWAVGFAPRWFAAEVARRGLGHDRLLFASDEPWSDHEGELARLTGAIGDPELARRVLAENFRDLYLRERTPRPHPATTW</sequence>
<evidence type="ECO:0000313" key="3">
    <source>
        <dbReference type="Proteomes" id="UP000179769"/>
    </source>
</evidence>
<dbReference type="Gene3D" id="3.20.20.140">
    <property type="entry name" value="Metal-dependent hydrolases"/>
    <property type="match status" value="1"/>
</dbReference>
<dbReference type="GO" id="GO:0016787">
    <property type="term" value="F:hydrolase activity"/>
    <property type="evidence" value="ECO:0007669"/>
    <property type="project" value="UniProtKB-KW"/>
</dbReference>
<accession>A0A1S1RDY2</accession>
<comment type="caution">
    <text evidence="2">The sequence shown here is derived from an EMBL/GenBank/DDBJ whole genome shotgun (WGS) entry which is preliminary data.</text>
</comment>
<organism evidence="2 3">
    <name type="scientific">Parafrankia soli</name>
    <dbReference type="NCBI Taxonomy" id="2599596"/>
    <lineage>
        <taxon>Bacteria</taxon>
        <taxon>Bacillati</taxon>
        <taxon>Actinomycetota</taxon>
        <taxon>Actinomycetes</taxon>
        <taxon>Frankiales</taxon>
        <taxon>Frankiaceae</taxon>
        <taxon>Parafrankia</taxon>
    </lineage>
</organism>
<dbReference type="CDD" id="cd01292">
    <property type="entry name" value="metallo-dependent_hydrolases"/>
    <property type="match status" value="1"/>
</dbReference>
<evidence type="ECO:0000313" key="2">
    <source>
        <dbReference type="EMBL" id="OHV45078.1"/>
    </source>
</evidence>
<reference evidence="3" key="1">
    <citation type="submission" date="2016-07" db="EMBL/GenBank/DDBJ databases">
        <title>Frankia sp. NRRL B-16219 Genome sequencing.</title>
        <authorList>
            <person name="Ghodhbane-Gtari F."/>
            <person name="Swanson E."/>
            <person name="Gueddou A."/>
            <person name="Louati M."/>
            <person name="Nouioui I."/>
            <person name="Hezbri K."/>
            <person name="Abebe-Akele F."/>
            <person name="Simpson S."/>
            <person name="Morris K."/>
            <person name="Thomas K."/>
            <person name="Gtari M."/>
            <person name="Tisa L.S."/>
        </authorList>
    </citation>
    <scope>NUCLEOTIDE SEQUENCE [LARGE SCALE GENOMIC DNA]</scope>
    <source>
        <strain evidence="3">NRRL B-16219</strain>
    </source>
</reference>
<dbReference type="InterPro" id="IPR032466">
    <property type="entry name" value="Metal_Hydrolase"/>
</dbReference>
<dbReference type="AlphaFoldDB" id="A0A1S1RDY2"/>
<feature type="domain" description="Amidohydrolase-related" evidence="1">
    <location>
        <begin position="38"/>
        <end position="274"/>
    </location>
</feature>
<name>A0A1S1RDY2_9ACTN</name>
<dbReference type="InterPro" id="IPR006680">
    <property type="entry name" value="Amidohydro-rel"/>
</dbReference>
<dbReference type="OrthoDB" id="9771932at2"/>
<keyword evidence="3" id="KW-1185">Reference proteome</keyword>
<evidence type="ECO:0000259" key="1">
    <source>
        <dbReference type="Pfam" id="PF04909"/>
    </source>
</evidence>
<proteinExistence type="predicted"/>
<dbReference type="EMBL" id="MAXA01000014">
    <property type="protein sequence ID" value="OHV45078.1"/>
    <property type="molecule type" value="Genomic_DNA"/>
</dbReference>
<dbReference type="Proteomes" id="UP000179769">
    <property type="component" value="Unassembled WGS sequence"/>
</dbReference>
<protein>
    <submittedName>
        <fullName evidence="2">Amidohydrolase</fullName>
    </submittedName>
</protein>
<dbReference type="SUPFAM" id="SSF51556">
    <property type="entry name" value="Metallo-dependent hydrolases"/>
    <property type="match status" value="1"/>
</dbReference>
<dbReference type="RefSeq" id="WP_071059769.1">
    <property type="nucleotide sequence ID" value="NZ_MAXA01000014.1"/>
</dbReference>
<dbReference type="Pfam" id="PF04909">
    <property type="entry name" value="Amidohydro_2"/>
    <property type="match status" value="1"/>
</dbReference>